<keyword evidence="3" id="KW-1185">Reference proteome</keyword>
<reference evidence="2" key="1">
    <citation type="submission" date="2021-11" db="EMBL/GenBank/DDBJ databases">
        <title>Draft genome sequence of Alcaligenes endophyticus type strain CCUG 75668T.</title>
        <authorList>
            <person name="Salva-Serra F."/>
            <person name="Duran R.E."/>
            <person name="Seeger M."/>
            <person name="Moore E.R.B."/>
            <person name="Jaen-Luchoro D."/>
        </authorList>
    </citation>
    <scope>NUCLEOTIDE SEQUENCE</scope>
    <source>
        <strain evidence="2">CCUG 75668</strain>
    </source>
</reference>
<gene>
    <name evidence="2" type="ORF">LMS43_02380</name>
</gene>
<organism evidence="2 3">
    <name type="scientific">Alcaligenes endophyticus</name>
    <dbReference type="NCBI Taxonomy" id="1929088"/>
    <lineage>
        <taxon>Bacteria</taxon>
        <taxon>Pseudomonadati</taxon>
        <taxon>Pseudomonadota</taxon>
        <taxon>Betaproteobacteria</taxon>
        <taxon>Burkholderiales</taxon>
        <taxon>Alcaligenaceae</taxon>
        <taxon>Alcaligenes</taxon>
    </lineage>
</organism>
<dbReference type="Pfam" id="PF04230">
    <property type="entry name" value="PS_pyruv_trans"/>
    <property type="match status" value="1"/>
</dbReference>
<keyword evidence="2" id="KW-0808">Transferase</keyword>
<dbReference type="Proteomes" id="UP001168613">
    <property type="component" value="Unassembled WGS sequence"/>
</dbReference>
<protein>
    <submittedName>
        <fullName evidence="2">Polysaccharide pyruvyl transferase family protein</fullName>
    </submittedName>
</protein>
<comment type="caution">
    <text evidence="2">The sequence shown here is derived from an EMBL/GenBank/DDBJ whole genome shotgun (WGS) entry which is preliminary data.</text>
</comment>
<name>A0ABT8EFP5_9BURK</name>
<sequence length="377" mass="43765">MKIAIMTQPLGQNYGGIMQAWALQQVLKNAGHDPVTIDRQSDAKSAAYYAARFGYRTAQKLLGKRKLPINYEKLLPYIFQHTQKFIAENIKMSERIDSTKKLKSHFDAENYDAVIVGSDQTWRPIYSPNINNYFLDFLENRKIKRLAYASSFGVDSWEFTNEQTKICAELAKKFDCISVRENSGVDLCKTYLDVEATQVLDPTMLIKREDYEKLCNTSINEKKGIYTYILDNSDWKDKVVRTVEEKLKLSRYKNQSETDYSKLTKYNLENFVFPKVEDWITGFAQSSLVITDSFHGTVFAIMFNKPFISLINNSRGASRFYSLLSSTDLEDRLISNYDEQMIDSLLNHPQNKFNIEINEKDIYKQSKSFLNRALKHI</sequence>
<evidence type="ECO:0000313" key="3">
    <source>
        <dbReference type="Proteomes" id="UP001168613"/>
    </source>
</evidence>
<evidence type="ECO:0000313" key="2">
    <source>
        <dbReference type="EMBL" id="MDN4120129.1"/>
    </source>
</evidence>
<accession>A0ABT8EFP5</accession>
<feature type="domain" description="Polysaccharide pyruvyl transferase" evidence="1">
    <location>
        <begin position="13"/>
        <end position="313"/>
    </location>
</feature>
<dbReference type="EMBL" id="JAJHNU010000001">
    <property type="protein sequence ID" value="MDN4120129.1"/>
    <property type="molecule type" value="Genomic_DNA"/>
</dbReference>
<dbReference type="GO" id="GO:0016740">
    <property type="term" value="F:transferase activity"/>
    <property type="evidence" value="ECO:0007669"/>
    <property type="project" value="UniProtKB-KW"/>
</dbReference>
<dbReference type="RefSeq" id="WP_266122537.1">
    <property type="nucleotide sequence ID" value="NZ_JAJHNU010000001.1"/>
</dbReference>
<dbReference type="InterPro" id="IPR007345">
    <property type="entry name" value="Polysacch_pyruvyl_Trfase"/>
</dbReference>
<evidence type="ECO:0000259" key="1">
    <source>
        <dbReference type="Pfam" id="PF04230"/>
    </source>
</evidence>
<proteinExistence type="predicted"/>